<keyword evidence="3" id="KW-0547">Nucleotide-binding</keyword>
<gene>
    <name evidence="6" type="ORF">SAMN05192560_0725</name>
</gene>
<sequence length="350" mass="38038">MTSEFRLDISQARPFALEVALDCVAGELLAIVGPSGCGKSTLLRMIAGLQHAASGEISLNGMTWFSGKTALSPRQRSIGYVPQHYGLFPHMTALDNVRAALHTLPRQEQINRAGEWLEKVQLASLARRKPSELSGGQQQRVALARALAAQPSILLLDEPFSALDSITREGLYLTLAELKPQLGIPMILVTHNLAEASLLADRLAVMDNGRILQHGTPAEVLQFPRNRRVAEFMGVRNILTGRVLSSASGQAVIALGEQTLSLPRALPLGSVQRWCLPQTALALQPSQQADSTLRGTVHNLIRLGDEWLVTVALPGTEDMLALQYPATEPLAIQQPVGIRLQSRHIHILED</sequence>
<organism evidence="6 7">
    <name type="scientific">Methylobacillus rhizosphaerae</name>
    <dbReference type="NCBI Taxonomy" id="551994"/>
    <lineage>
        <taxon>Bacteria</taxon>
        <taxon>Pseudomonadati</taxon>
        <taxon>Pseudomonadota</taxon>
        <taxon>Betaproteobacteria</taxon>
        <taxon>Nitrosomonadales</taxon>
        <taxon>Methylophilaceae</taxon>
        <taxon>Methylobacillus</taxon>
    </lineage>
</organism>
<dbReference type="AlphaFoldDB" id="A0A238YLY9"/>
<dbReference type="Proteomes" id="UP000198305">
    <property type="component" value="Unassembled WGS sequence"/>
</dbReference>
<dbReference type="PANTHER" id="PTHR42781">
    <property type="entry name" value="SPERMIDINE/PUTRESCINE IMPORT ATP-BINDING PROTEIN POTA"/>
    <property type="match status" value="1"/>
</dbReference>
<evidence type="ECO:0000256" key="3">
    <source>
        <dbReference type="ARBA" id="ARBA00022741"/>
    </source>
</evidence>
<evidence type="ECO:0000256" key="2">
    <source>
        <dbReference type="ARBA" id="ARBA00022475"/>
    </source>
</evidence>
<dbReference type="InterPro" id="IPR003593">
    <property type="entry name" value="AAA+_ATPase"/>
</dbReference>
<dbReference type="PROSITE" id="PS00211">
    <property type="entry name" value="ABC_TRANSPORTER_1"/>
    <property type="match status" value="1"/>
</dbReference>
<dbReference type="PANTHER" id="PTHR42781:SF4">
    <property type="entry name" value="SPERMIDINE_PUTRESCINE IMPORT ATP-BINDING PROTEIN POTA"/>
    <property type="match status" value="1"/>
</dbReference>
<accession>A0A238YLY9</accession>
<keyword evidence="2" id="KW-0472">Membrane</keyword>
<proteinExistence type="predicted"/>
<dbReference type="SUPFAM" id="SSF50331">
    <property type="entry name" value="MOP-like"/>
    <property type="match status" value="1"/>
</dbReference>
<dbReference type="SUPFAM" id="SSF52540">
    <property type="entry name" value="P-loop containing nucleoside triphosphate hydrolases"/>
    <property type="match status" value="1"/>
</dbReference>
<dbReference type="Gene3D" id="3.40.50.300">
    <property type="entry name" value="P-loop containing nucleotide triphosphate hydrolases"/>
    <property type="match status" value="1"/>
</dbReference>
<dbReference type="RefSeq" id="WP_179212057.1">
    <property type="nucleotide sequence ID" value="NZ_FZOA01000002.1"/>
</dbReference>
<dbReference type="SMART" id="SM00382">
    <property type="entry name" value="AAA"/>
    <property type="match status" value="1"/>
</dbReference>
<dbReference type="EMBL" id="FZOA01000002">
    <property type="protein sequence ID" value="SNR72137.1"/>
    <property type="molecule type" value="Genomic_DNA"/>
</dbReference>
<evidence type="ECO:0000256" key="1">
    <source>
        <dbReference type="ARBA" id="ARBA00022448"/>
    </source>
</evidence>
<reference evidence="7" key="1">
    <citation type="submission" date="2017-06" db="EMBL/GenBank/DDBJ databases">
        <authorList>
            <person name="Varghese N."/>
            <person name="Submissions S."/>
        </authorList>
    </citation>
    <scope>NUCLEOTIDE SEQUENCE [LARGE SCALE GENOMIC DNA]</scope>
    <source>
        <strain evidence="7">Ca-68</strain>
    </source>
</reference>
<keyword evidence="4 6" id="KW-0067">ATP-binding</keyword>
<name>A0A238YLY9_9PROT</name>
<dbReference type="InterPro" id="IPR027417">
    <property type="entry name" value="P-loop_NTPase"/>
</dbReference>
<dbReference type="Pfam" id="PF08402">
    <property type="entry name" value="TOBE_2"/>
    <property type="match status" value="1"/>
</dbReference>
<dbReference type="InterPro" id="IPR008995">
    <property type="entry name" value="Mo/tungstate-bd_C_term_dom"/>
</dbReference>
<dbReference type="GO" id="GO:0005524">
    <property type="term" value="F:ATP binding"/>
    <property type="evidence" value="ECO:0007669"/>
    <property type="project" value="UniProtKB-KW"/>
</dbReference>
<dbReference type="Pfam" id="PF00005">
    <property type="entry name" value="ABC_tran"/>
    <property type="match status" value="1"/>
</dbReference>
<evidence type="ECO:0000256" key="4">
    <source>
        <dbReference type="ARBA" id="ARBA00022840"/>
    </source>
</evidence>
<dbReference type="InterPro" id="IPR050093">
    <property type="entry name" value="ABC_SmlMolc_Importer"/>
</dbReference>
<keyword evidence="2" id="KW-1003">Cell membrane</keyword>
<dbReference type="GO" id="GO:0016887">
    <property type="term" value="F:ATP hydrolysis activity"/>
    <property type="evidence" value="ECO:0007669"/>
    <property type="project" value="InterPro"/>
</dbReference>
<evidence type="ECO:0000313" key="7">
    <source>
        <dbReference type="Proteomes" id="UP000198305"/>
    </source>
</evidence>
<dbReference type="FunFam" id="3.40.50.300:FF:000425">
    <property type="entry name" value="Probable ABC transporter, ATP-binding subunit"/>
    <property type="match status" value="1"/>
</dbReference>
<keyword evidence="1" id="KW-0813">Transport</keyword>
<dbReference type="GO" id="GO:0043190">
    <property type="term" value="C:ATP-binding cassette (ABC) transporter complex"/>
    <property type="evidence" value="ECO:0007669"/>
    <property type="project" value="InterPro"/>
</dbReference>
<dbReference type="InterPro" id="IPR017871">
    <property type="entry name" value="ABC_transporter-like_CS"/>
</dbReference>
<keyword evidence="7" id="KW-1185">Reference proteome</keyword>
<feature type="domain" description="ABC transporter" evidence="5">
    <location>
        <begin position="1"/>
        <end position="233"/>
    </location>
</feature>
<protein>
    <submittedName>
        <fullName evidence="6">Molybdate transport system ATP-binding protein</fullName>
    </submittedName>
</protein>
<dbReference type="GO" id="GO:0015697">
    <property type="term" value="P:quaternary ammonium group transport"/>
    <property type="evidence" value="ECO:0007669"/>
    <property type="project" value="UniProtKB-ARBA"/>
</dbReference>
<evidence type="ECO:0000313" key="6">
    <source>
        <dbReference type="EMBL" id="SNR72137.1"/>
    </source>
</evidence>
<evidence type="ECO:0000259" key="5">
    <source>
        <dbReference type="PROSITE" id="PS50893"/>
    </source>
</evidence>
<dbReference type="GO" id="GO:0022857">
    <property type="term" value="F:transmembrane transporter activity"/>
    <property type="evidence" value="ECO:0007669"/>
    <property type="project" value="InterPro"/>
</dbReference>
<dbReference type="PROSITE" id="PS50893">
    <property type="entry name" value="ABC_TRANSPORTER_2"/>
    <property type="match status" value="1"/>
</dbReference>
<dbReference type="InterPro" id="IPR003439">
    <property type="entry name" value="ABC_transporter-like_ATP-bd"/>
</dbReference>
<dbReference type="InterPro" id="IPR013611">
    <property type="entry name" value="Transp-assoc_OB_typ2"/>
</dbReference>